<reference evidence="2" key="2">
    <citation type="submission" date="2020-05" db="UniProtKB">
        <authorList>
            <consortium name="EnsemblMetazoa"/>
        </authorList>
    </citation>
    <scope>IDENTIFICATION</scope>
</reference>
<name>A0A084WAN0_ANOSI</name>
<evidence type="ECO:0000313" key="3">
    <source>
        <dbReference type="Proteomes" id="UP000030765"/>
    </source>
</evidence>
<dbReference type="EMBL" id="KE525330">
    <property type="protein sequence ID" value="KFB47274.1"/>
    <property type="molecule type" value="Genomic_DNA"/>
</dbReference>
<evidence type="ECO:0000313" key="1">
    <source>
        <dbReference type="EMBL" id="KFB47274.1"/>
    </source>
</evidence>
<dbReference type="EnsemblMetazoa" id="ASIC015302-RA">
    <property type="protein sequence ID" value="ASIC015302-PA"/>
    <property type="gene ID" value="ASIC015302"/>
</dbReference>
<dbReference type="EMBL" id="ATLV01022215">
    <property type="status" value="NOT_ANNOTATED_CDS"/>
    <property type="molecule type" value="Genomic_DNA"/>
</dbReference>
<protein>
    <submittedName>
        <fullName evidence="1 2">Putative signal transduction protein GarA</fullName>
    </submittedName>
</protein>
<dbReference type="AlphaFoldDB" id="A0A084WAN0"/>
<sequence length="148" mass="16327">MHHQHCLSETMRNPVEPRGRSVGAWKVARALAGGQRVRKNEECSVGRFHRTRHTAGFAESAWGACAVYVRGFIVSLFTSLSILRTILPPHEGAIKKALSFEDEATVKWRVRERDDRLADEMAVPSGLEGEKASAAKKCGNVASSLDRV</sequence>
<dbReference type="VEuPathDB" id="VectorBase:ASIC015302"/>
<evidence type="ECO:0000313" key="2">
    <source>
        <dbReference type="EnsemblMetazoa" id="ASIC015302-PA"/>
    </source>
</evidence>
<organism evidence="1">
    <name type="scientific">Anopheles sinensis</name>
    <name type="common">Mosquito</name>
    <dbReference type="NCBI Taxonomy" id="74873"/>
    <lineage>
        <taxon>Eukaryota</taxon>
        <taxon>Metazoa</taxon>
        <taxon>Ecdysozoa</taxon>
        <taxon>Arthropoda</taxon>
        <taxon>Hexapoda</taxon>
        <taxon>Insecta</taxon>
        <taxon>Pterygota</taxon>
        <taxon>Neoptera</taxon>
        <taxon>Endopterygota</taxon>
        <taxon>Diptera</taxon>
        <taxon>Nematocera</taxon>
        <taxon>Culicoidea</taxon>
        <taxon>Culicidae</taxon>
        <taxon>Anophelinae</taxon>
        <taxon>Anopheles</taxon>
    </lineage>
</organism>
<proteinExistence type="predicted"/>
<accession>A0A084WAN0</accession>
<keyword evidence="3" id="KW-1185">Reference proteome</keyword>
<gene>
    <name evidence="1" type="ORF">ZHAS_00015302</name>
</gene>
<reference evidence="1 3" key="1">
    <citation type="journal article" date="2014" name="BMC Genomics">
        <title>Genome sequence of Anopheles sinensis provides insight into genetics basis of mosquito competence for malaria parasites.</title>
        <authorList>
            <person name="Zhou D."/>
            <person name="Zhang D."/>
            <person name="Ding G."/>
            <person name="Shi L."/>
            <person name="Hou Q."/>
            <person name="Ye Y."/>
            <person name="Xu Y."/>
            <person name="Zhou H."/>
            <person name="Xiong C."/>
            <person name="Li S."/>
            <person name="Yu J."/>
            <person name="Hong S."/>
            <person name="Yu X."/>
            <person name="Zou P."/>
            <person name="Chen C."/>
            <person name="Chang X."/>
            <person name="Wang W."/>
            <person name="Lv Y."/>
            <person name="Sun Y."/>
            <person name="Ma L."/>
            <person name="Shen B."/>
            <person name="Zhu C."/>
        </authorList>
    </citation>
    <scope>NUCLEOTIDE SEQUENCE [LARGE SCALE GENOMIC DNA]</scope>
</reference>
<dbReference type="Proteomes" id="UP000030765">
    <property type="component" value="Unassembled WGS sequence"/>
</dbReference>